<proteinExistence type="predicted"/>
<comment type="caution">
    <text evidence="2">The sequence shown here is derived from an EMBL/GenBank/DDBJ whole genome shotgun (WGS) entry which is preliminary data.</text>
</comment>
<name>A0A937RDM8_9ACTN</name>
<keyword evidence="3" id="KW-1185">Reference proteome</keyword>
<gene>
    <name evidence="2" type="ORF">I7412_15365</name>
</gene>
<evidence type="ECO:0000256" key="1">
    <source>
        <dbReference type="SAM" id="MobiDB-lite"/>
    </source>
</evidence>
<sequence length="259" mass="27132">MPQLPRVAVLSPDLTGATALAALVDAGLDATFVGRPTAAAGVLLAKRALTGRWLAEVADEGEEPVPPRQVDEVPADFRPLVTHADAPDGSRRGFGISLAGQALGSWDALVVTAPTVWAATPLITTAAPWYGGVFHSRTDGVFLVGSPKGVPAPDGGSPGRDPRDPPPGPPADRRGDTLTAVLAHELIWAQASWIGEYLRGRYLPPARQAMLDHPRLRGTGLRRWGDGGYLRALDRELRAGRARAAAAGYPLPLPAAQPA</sequence>
<reference evidence="2" key="1">
    <citation type="submission" date="2020-12" db="EMBL/GenBank/DDBJ databases">
        <title>Genomic characterization of non-nitrogen-fixing Frankia strains.</title>
        <authorList>
            <person name="Carlos-Shanley C."/>
            <person name="Guerra T."/>
            <person name="Hahn D."/>
        </authorList>
    </citation>
    <scope>NUCLEOTIDE SEQUENCE</scope>
    <source>
        <strain evidence="2">CN6</strain>
    </source>
</reference>
<feature type="region of interest" description="Disordered" evidence="1">
    <location>
        <begin position="145"/>
        <end position="175"/>
    </location>
</feature>
<accession>A0A937RDM8</accession>
<dbReference type="Proteomes" id="UP000604475">
    <property type="component" value="Unassembled WGS sequence"/>
</dbReference>
<protein>
    <submittedName>
        <fullName evidence="2">Uncharacterized protein</fullName>
    </submittedName>
</protein>
<dbReference type="AlphaFoldDB" id="A0A937RDM8"/>
<dbReference type="EMBL" id="JAEACQ010000189">
    <property type="protein sequence ID" value="MBL7628505.1"/>
    <property type="molecule type" value="Genomic_DNA"/>
</dbReference>
<evidence type="ECO:0000313" key="3">
    <source>
        <dbReference type="Proteomes" id="UP000604475"/>
    </source>
</evidence>
<dbReference type="RefSeq" id="WP_203007401.1">
    <property type="nucleotide sequence ID" value="NZ_JADWYU010000260.1"/>
</dbReference>
<evidence type="ECO:0000313" key="2">
    <source>
        <dbReference type="EMBL" id="MBL7628505.1"/>
    </source>
</evidence>
<organism evidence="2 3">
    <name type="scientific">Frankia nepalensis</name>
    <dbReference type="NCBI Taxonomy" id="1836974"/>
    <lineage>
        <taxon>Bacteria</taxon>
        <taxon>Bacillati</taxon>
        <taxon>Actinomycetota</taxon>
        <taxon>Actinomycetes</taxon>
        <taxon>Frankiales</taxon>
        <taxon>Frankiaceae</taxon>
        <taxon>Frankia</taxon>
    </lineage>
</organism>